<keyword evidence="2" id="KW-1185">Reference proteome</keyword>
<name>A0ACC2TQY1_9FUNG</name>
<organism evidence="1 2">
    <name type="scientific">Entomophthora muscae</name>
    <dbReference type="NCBI Taxonomy" id="34485"/>
    <lineage>
        <taxon>Eukaryota</taxon>
        <taxon>Fungi</taxon>
        <taxon>Fungi incertae sedis</taxon>
        <taxon>Zoopagomycota</taxon>
        <taxon>Entomophthoromycotina</taxon>
        <taxon>Entomophthoromycetes</taxon>
        <taxon>Entomophthorales</taxon>
        <taxon>Entomophthoraceae</taxon>
        <taxon>Entomophthora</taxon>
    </lineage>
</organism>
<dbReference type="EMBL" id="QTSX02002232">
    <property type="protein sequence ID" value="KAJ9076953.1"/>
    <property type="molecule type" value="Genomic_DNA"/>
</dbReference>
<accession>A0ACC2TQY1</accession>
<gene>
    <name evidence="1" type="ORF">DSO57_1021294</name>
</gene>
<comment type="caution">
    <text evidence="1">The sequence shown here is derived from an EMBL/GenBank/DDBJ whole genome shotgun (WGS) entry which is preliminary data.</text>
</comment>
<reference evidence="1" key="1">
    <citation type="submission" date="2022-04" db="EMBL/GenBank/DDBJ databases">
        <title>Genome of the entomopathogenic fungus Entomophthora muscae.</title>
        <authorList>
            <person name="Elya C."/>
            <person name="Lovett B.R."/>
            <person name="Lee E."/>
            <person name="Macias A.M."/>
            <person name="Hajek A.E."/>
            <person name="De Bivort B.L."/>
            <person name="Kasson M.T."/>
            <person name="De Fine Licht H.H."/>
            <person name="Stajich J.E."/>
        </authorList>
    </citation>
    <scope>NUCLEOTIDE SEQUENCE</scope>
    <source>
        <strain evidence="1">Berkeley</strain>
    </source>
</reference>
<evidence type="ECO:0000313" key="1">
    <source>
        <dbReference type="EMBL" id="KAJ9076953.1"/>
    </source>
</evidence>
<proteinExistence type="predicted"/>
<sequence>MYPVCGDEDPLCDSHSFIPGDPSPLTATNPGPPSPHSGCWSLLPGAPLTGHPACTPRNSSP</sequence>
<dbReference type="Proteomes" id="UP001165960">
    <property type="component" value="Unassembled WGS sequence"/>
</dbReference>
<evidence type="ECO:0000313" key="2">
    <source>
        <dbReference type="Proteomes" id="UP001165960"/>
    </source>
</evidence>
<protein>
    <submittedName>
        <fullName evidence="1">Uncharacterized protein</fullName>
    </submittedName>
</protein>